<name>A0A2S5D0Y9_LYSSH</name>
<dbReference type="RefSeq" id="WP_103976708.1">
    <property type="nucleotide sequence ID" value="NZ_CP194323.1"/>
</dbReference>
<comment type="caution">
    <text evidence="2">The sequence shown here is derived from an EMBL/GenBank/DDBJ whole genome shotgun (WGS) entry which is preliminary data.</text>
</comment>
<feature type="chain" id="PRO_5015707767" evidence="1">
    <location>
        <begin position="27"/>
        <end position="140"/>
    </location>
</feature>
<sequence length="140" mass="15651">MKRLSILLCAFTLVFGILAFSGISLAAEETSFNDVEEFTPIAEPVTELPLGFDINKEYEDGEIISETITKSDINPRGFYLYADASHQVYYTFNSSIPTLYPYEKWIDGYLYKGNLRLQGAVPAGKGYLATYSGKISTFIN</sequence>
<keyword evidence="1" id="KW-0732">Signal</keyword>
<reference evidence="2 3" key="1">
    <citation type="submission" date="2017-11" db="EMBL/GenBank/DDBJ databases">
        <title>Genome sequence of Lysinibacillus sphaericus, a lignin-degrading bacteria isolated from municipal solid waste soil.</title>
        <authorList>
            <person name="Persinoti G.F."/>
            <person name="Paixao D.A."/>
            <person name="Bugg T.D."/>
            <person name="Squina F.M."/>
        </authorList>
    </citation>
    <scope>NUCLEOTIDE SEQUENCE [LARGE SCALE GENOMIC DNA]</scope>
    <source>
        <strain evidence="2 3">A1</strain>
    </source>
</reference>
<gene>
    <name evidence="2" type="ORF">LYSIN_01450</name>
</gene>
<organism evidence="2 3">
    <name type="scientific">Lysinibacillus sphaericus</name>
    <name type="common">Bacillus sphaericus</name>
    <dbReference type="NCBI Taxonomy" id="1421"/>
    <lineage>
        <taxon>Bacteria</taxon>
        <taxon>Bacillati</taxon>
        <taxon>Bacillota</taxon>
        <taxon>Bacilli</taxon>
        <taxon>Bacillales</taxon>
        <taxon>Bacillaceae</taxon>
        <taxon>Lysinibacillus</taxon>
    </lineage>
</organism>
<evidence type="ECO:0000256" key="1">
    <source>
        <dbReference type="SAM" id="SignalP"/>
    </source>
</evidence>
<proteinExistence type="predicted"/>
<feature type="signal peptide" evidence="1">
    <location>
        <begin position="1"/>
        <end position="26"/>
    </location>
</feature>
<dbReference type="Proteomes" id="UP000237319">
    <property type="component" value="Unassembled WGS sequence"/>
</dbReference>
<protein>
    <submittedName>
        <fullName evidence="2">Uncharacterized protein</fullName>
    </submittedName>
</protein>
<evidence type="ECO:0000313" key="3">
    <source>
        <dbReference type="Proteomes" id="UP000237319"/>
    </source>
</evidence>
<accession>A0A2S5D0Y9</accession>
<keyword evidence="3" id="KW-1185">Reference proteome</keyword>
<evidence type="ECO:0000313" key="2">
    <source>
        <dbReference type="EMBL" id="POZ56667.1"/>
    </source>
</evidence>
<dbReference type="EMBL" id="PGLV01000001">
    <property type="protein sequence ID" value="POZ56667.1"/>
    <property type="molecule type" value="Genomic_DNA"/>
</dbReference>
<dbReference type="AlphaFoldDB" id="A0A2S5D0Y9"/>